<proteinExistence type="predicted"/>
<sequence>MSRTGGEPGPPGAAWLDDEAGPVVRPYALTGGRTRHEGEFDLVALILTRDPAGEDGAAATRPWVPDPEHEMILELCRTPLSVVEIASELELPLGVVRVLLGDLLDRSRIEVRRPAPVALFPGERVLKDVIDGIRAL</sequence>
<gene>
    <name evidence="1" type="ORF">HNR61_000590</name>
</gene>
<dbReference type="Proteomes" id="UP000572680">
    <property type="component" value="Unassembled WGS sequence"/>
</dbReference>
<dbReference type="PANTHER" id="PTHR36221:SF1">
    <property type="entry name" value="DUF742 DOMAIN-CONTAINING PROTEIN"/>
    <property type="match status" value="1"/>
</dbReference>
<dbReference type="AlphaFoldDB" id="A0A7W3LJ51"/>
<organism evidence="1 2">
    <name type="scientific">Actinomadura namibiensis</name>
    <dbReference type="NCBI Taxonomy" id="182080"/>
    <lineage>
        <taxon>Bacteria</taxon>
        <taxon>Bacillati</taxon>
        <taxon>Actinomycetota</taxon>
        <taxon>Actinomycetes</taxon>
        <taxon>Streptosporangiales</taxon>
        <taxon>Thermomonosporaceae</taxon>
        <taxon>Actinomadura</taxon>
    </lineage>
</organism>
<reference evidence="1 2" key="1">
    <citation type="submission" date="2020-08" db="EMBL/GenBank/DDBJ databases">
        <title>Genomic Encyclopedia of Type Strains, Phase IV (KMG-IV): sequencing the most valuable type-strain genomes for metagenomic binning, comparative biology and taxonomic classification.</title>
        <authorList>
            <person name="Goeker M."/>
        </authorList>
    </citation>
    <scope>NUCLEOTIDE SEQUENCE [LARGE SCALE GENOMIC DNA]</scope>
    <source>
        <strain evidence="1 2">DSM 44197</strain>
    </source>
</reference>
<evidence type="ECO:0008006" key="3">
    <source>
        <dbReference type="Google" id="ProtNLM"/>
    </source>
</evidence>
<dbReference type="Pfam" id="PF05331">
    <property type="entry name" value="DUF742"/>
    <property type="match status" value="1"/>
</dbReference>
<dbReference type="EMBL" id="JACJIA010000001">
    <property type="protein sequence ID" value="MBA8948992.1"/>
    <property type="molecule type" value="Genomic_DNA"/>
</dbReference>
<keyword evidence="2" id="KW-1185">Reference proteome</keyword>
<dbReference type="PANTHER" id="PTHR36221">
    <property type="entry name" value="DUF742 DOMAIN-CONTAINING PROTEIN"/>
    <property type="match status" value="1"/>
</dbReference>
<dbReference type="RefSeq" id="WP_067812489.1">
    <property type="nucleotide sequence ID" value="NZ_BAAALP010000008.1"/>
</dbReference>
<name>A0A7W3LJ51_ACTNM</name>
<comment type="caution">
    <text evidence="1">The sequence shown here is derived from an EMBL/GenBank/DDBJ whole genome shotgun (WGS) entry which is preliminary data.</text>
</comment>
<protein>
    <recommendedName>
        <fullName evidence="3">DUF742 domain-containing protein</fullName>
    </recommendedName>
</protein>
<evidence type="ECO:0000313" key="1">
    <source>
        <dbReference type="EMBL" id="MBA8948992.1"/>
    </source>
</evidence>
<evidence type="ECO:0000313" key="2">
    <source>
        <dbReference type="Proteomes" id="UP000572680"/>
    </source>
</evidence>
<accession>A0A7W3LJ51</accession>
<dbReference type="InterPro" id="IPR007995">
    <property type="entry name" value="DUF742"/>
</dbReference>